<evidence type="ECO:0000259" key="4">
    <source>
        <dbReference type="Pfam" id="PF16845"/>
    </source>
</evidence>
<evidence type="ECO:0000313" key="6">
    <source>
        <dbReference type="Proteomes" id="UP000324897"/>
    </source>
</evidence>
<proteinExistence type="inferred from homology"/>
<accession>A0A5J9SQR6</accession>
<dbReference type="Pfam" id="PF16845">
    <property type="entry name" value="SQAPI"/>
    <property type="match status" value="1"/>
</dbReference>
<feature type="non-terminal residue" evidence="5">
    <location>
        <position position="1"/>
    </location>
</feature>
<dbReference type="Gramene" id="TVU01269">
    <property type="protein sequence ID" value="TVU01269"/>
    <property type="gene ID" value="EJB05_53308"/>
</dbReference>
<protein>
    <recommendedName>
        <fullName evidence="4">Cystatin domain-containing protein</fullName>
    </recommendedName>
</protein>
<comment type="similarity">
    <text evidence="1">Belongs to the cystatin family. Phytocystatin subfamily.</text>
</comment>
<organism evidence="5 6">
    <name type="scientific">Eragrostis curvula</name>
    <name type="common">weeping love grass</name>
    <dbReference type="NCBI Taxonomy" id="38414"/>
    <lineage>
        <taxon>Eukaryota</taxon>
        <taxon>Viridiplantae</taxon>
        <taxon>Streptophyta</taxon>
        <taxon>Embryophyta</taxon>
        <taxon>Tracheophyta</taxon>
        <taxon>Spermatophyta</taxon>
        <taxon>Magnoliopsida</taxon>
        <taxon>Liliopsida</taxon>
        <taxon>Poales</taxon>
        <taxon>Poaceae</taxon>
        <taxon>PACMAD clade</taxon>
        <taxon>Chloridoideae</taxon>
        <taxon>Eragrostideae</taxon>
        <taxon>Eragrostidinae</taxon>
        <taxon>Eragrostis</taxon>
    </lineage>
</organism>
<dbReference type="Gene3D" id="3.10.450.10">
    <property type="match status" value="1"/>
</dbReference>
<dbReference type="Proteomes" id="UP000324897">
    <property type="component" value="Unassembled WGS sequence"/>
</dbReference>
<dbReference type="AlphaFoldDB" id="A0A5J9SQR6"/>
<evidence type="ECO:0000256" key="2">
    <source>
        <dbReference type="ARBA" id="ARBA00022690"/>
    </source>
</evidence>
<keyword evidence="3" id="KW-0789">Thiol protease inhibitor</keyword>
<keyword evidence="6" id="KW-1185">Reference proteome</keyword>
<gene>
    <name evidence="5" type="ORF">EJB05_53308</name>
</gene>
<dbReference type="GO" id="GO:0004869">
    <property type="term" value="F:cysteine-type endopeptidase inhibitor activity"/>
    <property type="evidence" value="ECO:0007669"/>
    <property type="project" value="UniProtKB-KW"/>
</dbReference>
<evidence type="ECO:0000256" key="3">
    <source>
        <dbReference type="ARBA" id="ARBA00022704"/>
    </source>
</evidence>
<feature type="domain" description="Cystatin" evidence="4">
    <location>
        <begin position="68"/>
        <end position="126"/>
    </location>
</feature>
<evidence type="ECO:0000256" key="1">
    <source>
        <dbReference type="ARBA" id="ARBA00007233"/>
    </source>
</evidence>
<dbReference type="InterPro" id="IPR000010">
    <property type="entry name" value="Cystatin_dom"/>
</dbReference>
<name>A0A5J9SQR6_9POAL</name>
<keyword evidence="2" id="KW-0646">Protease inhibitor</keyword>
<comment type="caution">
    <text evidence="5">The sequence shown here is derived from an EMBL/GenBank/DDBJ whole genome shotgun (WGS) entry which is preliminary data.</text>
</comment>
<reference evidence="5 6" key="1">
    <citation type="journal article" date="2019" name="Sci. Rep.">
        <title>A high-quality genome of Eragrostis curvula grass provides insights into Poaceae evolution and supports new strategies to enhance forage quality.</title>
        <authorList>
            <person name="Carballo J."/>
            <person name="Santos B.A.C.M."/>
            <person name="Zappacosta D."/>
            <person name="Garbus I."/>
            <person name="Selva J.P."/>
            <person name="Gallo C.A."/>
            <person name="Diaz A."/>
            <person name="Albertini E."/>
            <person name="Caccamo M."/>
            <person name="Echenique V."/>
        </authorList>
    </citation>
    <scope>NUCLEOTIDE SEQUENCE [LARGE SCALE GENOMIC DNA]</scope>
    <source>
        <strain evidence="6">cv. Victoria</strain>
        <tissue evidence="5">Leaf</tissue>
    </source>
</reference>
<evidence type="ECO:0000313" key="5">
    <source>
        <dbReference type="EMBL" id="TVU01269.1"/>
    </source>
</evidence>
<dbReference type="SUPFAM" id="SSF54403">
    <property type="entry name" value="Cystatin/monellin"/>
    <property type="match status" value="1"/>
</dbReference>
<sequence length="190" mass="20546">MAVGKTGYLVGKVYNLCRVVLGKVRLKVGVTFPTAALPRAQVSTRWRDEECCDEVNLGSPTSASSPVDINSEDIQMLGSWAVTEHNKQANDRIKFNKVVGGNTVIGGLLDQPYYLLIDALDRGGKDASCCGGGDDSVSKLIMRQRTGASGRSLVVHMTGDERTLKDLFVAGSVPRAPRMLSMLATRDMQR</sequence>
<dbReference type="InterPro" id="IPR046350">
    <property type="entry name" value="Cystatin_sf"/>
</dbReference>
<dbReference type="EMBL" id="RWGY01000469">
    <property type="protein sequence ID" value="TVU01269.1"/>
    <property type="molecule type" value="Genomic_DNA"/>
</dbReference>